<evidence type="ECO:0000256" key="1">
    <source>
        <dbReference type="ARBA" id="ARBA00004651"/>
    </source>
</evidence>
<evidence type="ECO:0000256" key="6">
    <source>
        <dbReference type="ARBA" id="ARBA00023136"/>
    </source>
</evidence>
<dbReference type="Pfam" id="PF00664">
    <property type="entry name" value="ABC_membrane"/>
    <property type="match status" value="1"/>
</dbReference>
<dbReference type="PROSITE" id="PS50893">
    <property type="entry name" value="ABC_TRANSPORTER_2"/>
    <property type="match status" value="1"/>
</dbReference>
<dbReference type="SUPFAM" id="SSF52540">
    <property type="entry name" value="P-loop containing nucleoside triphosphate hydrolases"/>
    <property type="match status" value="1"/>
</dbReference>
<dbReference type="SMART" id="SM00382">
    <property type="entry name" value="AAA"/>
    <property type="match status" value="1"/>
</dbReference>
<evidence type="ECO:0000259" key="9">
    <source>
        <dbReference type="PROSITE" id="PS50929"/>
    </source>
</evidence>
<keyword evidence="5 7" id="KW-1133">Transmembrane helix</keyword>
<dbReference type="InterPro" id="IPR003439">
    <property type="entry name" value="ABC_transporter-like_ATP-bd"/>
</dbReference>
<dbReference type="SUPFAM" id="SSF90123">
    <property type="entry name" value="ABC transporter transmembrane region"/>
    <property type="match status" value="1"/>
</dbReference>
<feature type="transmembrane region" description="Helical" evidence="7">
    <location>
        <begin position="252"/>
        <end position="273"/>
    </location>
</feature>
<dbReference type="InterPro" id="IPR003593">
    <property type="entry name" value="AAA+_ATPase"/>
</dbReference>
<dbReference type="Gene3D" id="1.20.1560.10">
    <property type="entry name" value="ABC transporter type 1, transmembrane domain"/>
    <property type="match status" value="1"/>
</dbReference>
<keyword evidence="6 7" id="KW-0472">Membrane</keyword>
<dbReference type="Proteomes" id="UP001357733">
    <property type="component" value="Unassembled WGS sequence"/>
</dbReference>
<dbReference type="PROSITE" id="PS50929">
    <property type="entry name" value="ABC_TM1F"/>
    <property type="match status" value="1"/>
</dbReference>
<dbReference type="Pfam" id="PF00005">
    <property type="entry name" value="ABC_tran"/>
    <property type="match status" value="1"/>
</dbReference>
<evidence type="ECO:0000256" key="5">
    <source>
        <dbReference type="ARBA" id="ARBA00022989"/>
    </source>
</evidence>
<dbReference type="InterPro" id="IPR011527">
    <property type="entry name" value="ABC1_TM_dom"/>
</dbReference>
<dbReference type="PANTHER" id="PTHR24221">
    <property type="entry name" value="ATP-BINDING CASSETTE SUB-FAMILY B"/>
    <property type="match status" value="1"/>
</dbReference>
<evidence type="ECO:0000313" key="10">
    <source>
        <dbReference type="EMBL" id="MEB3428628.1"/>
    </source>
</evidence>
<dbReference type="EMBL" id="JAYKOT010000001">
    <property type="protein sequence ID" value="MEB3428628.1"/>
    <property type="molecule type" value="Genomic_DNA"/>
</dbReference>
<evidence type="ECO:0000256" key="7">
    <source>
        <dbReference type="SAM" id="Phobius"/>
    </source>
</evidence>
<evidence type="ECO:0000259" key="8">
    <source>
        <dbReference type="PROSITE" id="PS50893"/>
    </source>
</evidence>
<feature type="domain" description="ABC transmembrane type-1" evidence="9">
    <location>
        <begin position="33"/>
        <end position="311"/>
    </location>
</feature>
<keyword evidence="3" id="KW-0547">Nucleotide-binding</keyword>
<sequence>MFLGGVVMKAILNTYKLVRKHAGSTYIFILIESLITALVSPAIIYATAMAVDSILNYVHGERNLFPVILLILLFAWGEVSKFIRNILDIKLEQKLELNLNMAVMNKLDKISLEEIEKSGFQDKLNKVKDRPHMAVIELFNSSIAIAAIAVKVVGVAFVFFTISAYLGLAYIISAALDVFFSFKAVNNMNKMFENTTHNEREMENILRILKDKNAIYEIKVFQMKSLFLKKFKKYSEAVFDERLKTTIASQKYLLLSSFINIIWMGLAILFVILKLMQRAISVGSLTAVITSASTTLDMAEDFVYEASSVANSGYIAETLLYILNYDEKSVKEQFNSGAKIIFENLSFKYPQSENIVLDDLSLEIDKNKVTAIVGENGAGKSTIIKLIAGLYKPSSGSVKINGTEPYYLSKRELADSLAIVYQDFQNYELSIKDNVLLGDEKDISSDLSLMELDKYDANTNLGKLEDDGVYLSGGESQRLAIARAISKSSDFLIFDEPTASMDPMMEAKMYEGIIKVLKMRGAIIITHRLVLSKLADEVLVIDKGRIIERGTHETLMEKGGKYAKMFTEQAAWYKEAKNE</sequence>
<feature type="transmembrane region" description="Helical" evidence="7">
    <location>
        <begin position="138"/>
        <end position="159"/>
    </location>
</feature>
<evidence type="ECO:0000313" key="11">
    <source>
        <dbReference type="Proteomes" id="UP001357733"/>
    </source>
</evidence>
<proteinExistence type="predicted"/>
<comment type="caution">
    <text evidence="10">The sequence shown here is derived from an EMBL/GenBank/DDBJ whole genome shotgun (WGS) entry which is preliminary data.</text>
</comment>
<name>A0AAW9MRR5_9FIRM</name>
<dbReference type="GO" id="GO:0005524">
    <property type="term" value="F:ATP binding"/>
    <property type="evidence" value="ECO:0007669"/>
    <property type="project" value="UniProtKB-KW"/>
</dbReference>
<feature type="transmembrane region" description="Helical" evidence="7">
    <location>
        <begin position="63"/>
        <end position="83"/>
    </location>
</feature>
<dbReference type="InterPro" id="IPR039421">
    <property type="entry name" value="Type_1_exporter"/>
</dbReference>
<dbReference type="GO" id="GO:0034040">
    <property type="term" value="F:ATPase-coupled lipid transmembrane transporter activity"/>
    <property type="evidence" value="ECO:0007669"/>
    <property type="project" value="TreeGrafter"/>
</dbReference>
<protein>
    <submittedName>
        <fullName evidence="10">ABC transporter ATP-binding protein</fullName>
    </submittedName>
</protein>
<feature type="transmembrane region" description="Helical" evidence="7">
    <location>
        <begin position="26"/>
        <end position="51"/>
    </location>
</feature>
<dbReference type="GO" id="GO:0016887">
    <property type="term" value="F:ATP hydrolysis activity"/>
    <property type="evidence" value="ECO:0007669"/>
    <property type="project" value="InterPro"/>
</dbReference>
<dbReference type="InterPro" id="IPR027417">
    <property type="entry name" value="P-loop_NTPase"/>
</dbReference>
<dbReference type="AlphaFoldDB" id="A0AAW9MRR5"/>
<feature type="domain" description="ABC transporter" evidence="8">
    <location>
        <begin position="340"/>
        <end position="568"/>
    </location>
</feature>
<dbReference type="PANTHER" id="PTHR24221:SF654">
    <property type="entry name" value="ATP-BINDING CASSETTE SUB-FAMILY B MEMBER 6"/>
    <property type="match status" value="1"/>
</dbReference>
<keyword evidence="4 10" id="KW-0067">ATP-binding</keyword>
<keyword evidence="2 7" id="KW-0812">Transmembrane</keyword>
<reference evidence="10 11" key="1">
    <citation type="submission" date="2024-01" db="EMBL/GenBank/DDBJ databases">
        <title>Complete genome sequence of Citroniella saccharovorans strain M6.X9, isolated from human fecal sample.</title>
        <authorList>
            <person name="Cheng G."/>
            <person name="Westerholm M."/>
            <person name="Schnurer A."/>
        </authorList>
    </citation>
    <scope>NUCLEOTIDE SEQUENCE [LARGE SCALE GENOMIC DNA]</scope>
    <source>
        <strain evidence="10 11">DSM 29873</strain>
    </source>
</reference>
<dbReference type="InterPro" id="IPR017871">
    <property type="entry name" value="ABC_transporter-like_CS"/>
</dbReference>
<comment type="subcellular location">
    <subcellularLocation>
        <location evidence="1">Cell membrane</location>
        <topology evidence="1">Multi-pass membrane protein</topology>
    </subcellularLocation>
</comment>
<keyword evidence="11" id="KW-1185">Reference proteome</keyword>
<gene>
    <name evidence="10" type="ORF">VLK81_01070</name>
</gene>
<evidence type="ECO:0000256" key="3">
    <source>
        <dbReference type="ARBA" id="ARBA00022741"/>
    </source>
</evidence>
<dbReference type="Gene3D" id="3.40.50.300">
    <property type="entry name" value="P-loop containing nucleotide triphosphate hydrolases"/>
    <property type="match status" value="1"/>
</dbReference>
<dbReference type="InterPro" id="IPR036640">
    <property type="entry name" value="ABC1_TM_sf"/>
</dbReference>
<organism evidence="10 11">
    <name type="scientific">Citroniella saccharovorans</name>
    <dbReference type="NCBI Taxonomy" id="2053367"/>
    <lineage>
        <taxon>Bacteria</taxon>
        <taxon>Bacillati</taxon>
        <taxon>Bacillota</taxon>
        <taxon>Tissierellia</taxon>
        <taxon>Tissierellales</taxon>
        <taxon>Peptoniphilaceae</taxon>
        <taxon>Citroniella</taxon>
    </lineage>
</organism>
<dbReference type="RefSeq" id="WP_324618668.1">
    <property type="nucleotide sequence ID" value="NZ_JAYKOT010000001.1"/>
</dbReference>
<evidence type="ECO:0000256" key="2">
    <source>
        <dbReference type="ARBA" id="ARBA00022692"/>
    </source>
</evidence>
<accession>A0AAW9MRR5</accession>
<evidence type="ECO:0000256" key="4">
    <source>
        <dbReference type="ARBA" id="ARBA00022840"/>
    </source>
</evidence>
<dbReference type="GO" id="GO:0005886">
    <property type="term" value="C:plasma membrane"/>
    <property type="evidence" value="ECO:0007669"/>
    <property type="project" value="UniProtKB-SubCell"/>
</dbReference>
<dbReference type="GO" id="GO:0140359">
    <property type="term" value="F:ABC-type transporter activity"/>
    <property type="evidence" value="ECO:0007669"/>
    <property type="project" value="InterPro"/>
</dbReference>
<dbReference type="PROSITE" id="PS00211">
    <property type="entry name" value="ABC_TRANSPORTER_1"/>
    <property type="match status" value="1"/>
</dbReference>
<feature type="transmembrane region" description="Helical" evidence="7">
    <location>
        <begin position="165"/>
        <end position="182"/>
    </location>
</feature>